<dbReference type="EMBL" id="JAEFCI010007994">
    <property type="protein sequence ID" value="KAG5458742.1"/>
    <property type="molecule type" value="Genomic_DNA"/>
</dbReference>
<proteinExistence type="predicted"/>
<organism evidence="2 3">
    <name type="scientific">Olpidium bornovanus</name>
    <dbReference type="NCBI Taxonomy" id="278681"/>
    <lineage>
        <taxon>Eukaryota</taxon>
        <taxon>Fungi</taxon>
        <taxon>Fungi incertae sedis</taxon>
        <taxon>Olpidiomycota</taxon>
        <taxon>Olpidiomycotina</taxon>
        <taxon>Olpidiomycetes</taxon>
        <taxon>Olpidiales</taxon>
        <taxon>Olpidiaceae</taxon>
        <taxon>Olpidium</taxon>
    </lineage>
</organism>
<evidence type="ECO:0000313" key="3">
    <source>
        <dbReference type="Proteomes" id="UP000673691"/>
    </source>
</evidence>
<evidence type="ECO:0000313" key="2">
    <source>
        <dbReference type="EMBL" id="KAG5458742.1"/>
    </source>
</evidence>
<feature type="non-terminal residue" evidence="2">
    <location>
        <position position="1"/>
    </location>
</feature>
<protein>
    <submittedName>
        <fullName evidence="2">Uncharacterized protein</fullName>
    </submittedName>
</protein>
<dbReference type="AlphaFoldDB" id="A0A8H7ZSU7"/>
<dbReference type="Proteomes" id="UP000673691">
    <property type="component" value="Unassembled WGS sequence"/>
</dbReference>
<name>A0A8H7ZSU7_9FUNG</name>
<feature type="region of interest" description="Disordered" evidence="1">
    <location>
        <begin position="66"/>
        <end position="87"/>
    </location>
</feature>
<sequence length="123" mass="13666">TLSRAALILPPLSPRCRARTAFGQGPCRPGVLPCKLQKTRLAADELQAAISEEGKDVRLRYGTRGKKARGVRYKPEPTPPFFAQRDLPVRDAARPVSLTTIMEQPTALLAAKAHVDRLRRRRT</sequence>
<keyword evidence="3" id="KW-1185">Reference proteome</keyword>
<accession>A0A8H7ZSU7</accession>
<gene>
    <name evidence="2" type="ORF">BJ554DRAFT_979</name>
</gene>
<evidence type="ECO:0000256" key="1">
    <source>
        <dbReference type="SAM" id="MobiDB-lite"/>
    </source>
</evidence>
<comment type="caution">
    <text evidence="2">The sequence shown here is derived from an EMBL/GenBank/DDBJ whole genome shotgun (WGS) entry which is preliminary data.</text>
</comment>
<reference evidence="2 3" key="1">
    <citation type="journal article" name="Sci. Rep.">
        <title>Genome-scale phylogenetic analyses confirm Olpidium as the closest living zoosporic fungus to the non-flagellated, terrestrial fungi.</title>
        <authorList>
            <person name="Chang Y."/>
            <person name="Rochon D."/>
            <person name="Sekimoto S."/>
            <person name="Wang Y."/>
            <person name="Chovatia M."/>
            <person name="Sandor L."/>
            <person name="Salamov A."/>
            <person name="Grigoriev I.V."/>
            <person name="Stajich J.E."/>
            <person name="Spatafora J.W."/>
        </authorList>
    </citation>
    <scope>NUCLEOTIDE SEQUENCE [LARGE SCALE GENOMIC DNA]</scope>
    <source>
        <strain evidence="2">S191</strain>
    </source>
</reference>